<name>A0A6J4LQD5_9ACTN</name>
<feature type="compositionally biased region" description="Basic and acidic residues" evidence="1">
    <location>
        <begin position="312"/>
        <end position="321"/>
    </location>
</feature>
<feature type="compositionally biased region" description="Basic residues" evidence="1">
    <location>
        <begin position="346"/>
        <end position="355"/>
    </location>
</feature>
<feature type="compositionally biased region" description="Basic residues" evidence="1">
    <location>
        <begin position="1"/>
        <end position="11"/>
    </location>
</feature>
<accession>A0A6J4LQD5</accession>
<reference evidence="2" key="1">
    <citation type="submission" date="2020-02" db="EMBL/GenBank/DDBJ databases">
        <authorList>
            <person name="Meier V. D."/>
        </authorList>
    </citation>
    <scope>NUCLEOTIDE SEQUENCE</scope>
    <source>
        <strain evidence="2">AVDCRST_MAG36</strain>
    </source>
</reference>
<feature type="compositionally biased region" description="Low complexity" evidence="1">
    <location>
        <begin position="203"/>
        <end position="216"/>
    </location>
</feature>
<feature type="compositionally biased region" description="Basic residues" evidence="1">
    <location>
        <begin position="276"/>
        <end position="294"/>
    </location>
</feature>
<organism evidence="2">
    <name type="scientific">uncultured Nocardioidaceae bacterium</name>
    <dbReference type="NCBI Taxonomy" id="253824"/>
    <lineage>
        <taxon>Bacteria</taxon>
        <taxon>Bacillati</taxon>
        <taxon>Actinomycetota</taxon>
        <taxon>Actinomycetes</taxon>
        <taxon>Propionibacteriales</taxon>
        <taxon>Nocardioidaceae</taxon>
        <taxon>environmental samples</taxon>
    </lineage>
</organism>
<feature type="compositionally biased region" description="Low complexity" evidence="1">
    <location>
        <begin position="162"/>
        <end position="173"/>
    </location>
</feature>
<feature type="region of interest" description="Disordered" evidence="1">
    <location>
        <begin position="1"/>
        <end position="381"/>
    </location>
</feature>
<evidence type="ECO:0000256" key="1">
    <source>
        <dbReference type="SAM" id="MobiDB-lite"/>
    </source>
</evidence>
<feature type="non-terminal residue" evidence="2">
    <location>
        <position position="1"/>
    </location>
</feature>
<evidence type="ECO:0000313" key="2">
    <source>
        <dbReference type="EMBL" id="CAA9338082.1"/>
    </source>
</evidence>
<gene>
    <name evidence="2" type="ORF">AVDCRST_MAG36-1268</name>
</gene>
<feature type="non-terminal residue" evidence="2">
    <location>
        <position position="381"/>
    </location>
</feature>
<feature type="compositionally biased region" description="Low complexity" evidence="1">
    <location>
        <begin position="295"/>
        <end position="305"/>
    </location>
</feature>
<dbReference type="EMBL" id="CADCUH010000076">
    <property type="protein sequence ID" value="CAA9338082.1"/>
    <property type="molecule type" value="Genomic_DNA"/>
</dbReference>
<protein>
    <submittedName>
        <fullName evidence="2">Uncharacterized protein</fullName>
    </submittedName>
</protein>
<feature type="compositionally biased region" description="Low complexity" evidence="1">
    <location>
        <begin position="326"/>
        <end position="345"/>
    </location>
</feature>
<dbReference type="AlphaFoldDB" id="A0A6J4LQD5"/>
<proteinExistence type="predicted"/>
<feature type="compositionally biased region" description="Basic residues" evidence="1">
    <location>
        <begin position="20"/>
        <end position="58"/>
    </location>
</feature>
<sequence length="381" mass="40605">AGAGRGHRHRQGTAGEGRGVRRAQPARRRRPRRGVRRRRRPRGPRTGGRRPGTRRGCHGRADRRGVLAPAGGPTRQPQPPPGAQRQRRERAGEQRPPRRLALPPRPRRAPARGQGAAARAADQRPCGRAGDLGGGQHRAEDGAPPLQAHADARGAGRPAPTRPGRAAHAARLPPRARRQARDPARPRGAAPDPPRDGARRPCRGGAAADRLAPGAPRRVRRLPRVRPQVEGAAVLRHLRPEARARAGRPARRAGADRRDPPPGGAGDGPAAALPPPRRRRRHAARGARAARRPRAGVVVVHPGAADRGGTGDARRGDEVPRHRAQALVRAVRPAGRAAAAPVLRRASGRGHRPGRPRGAPRGAGTDERGRRRPGGQRVPCM</sequence>
<feature type="compositionally biased region" description="Low complexity" evidence="1">
    <location>
        <begin position="111"/>
        <end position="120"/>
    </location>
</feature>